<evidence type="ECO:0000313" key="1">
    <source>
        <dbReference type="EMBL" id="PCK33124.1"/>
    </source>
</evidence>
<organism evidence="1 2">
    <name type="scientific">Pseudoalteromonas piscicida</name>
    <dbReference type="NCBI Taxonomy" id="43662"/>
    <lineage>
        <taxon>Bacteria</taxon>
        <taxon>Pseudomonadati</taxon>
        <taxon>Pseudomonadota</taxon>
        <taxon>Gammaproteobacteria</taxon>
        <taxon>Alteromonadales</taxon>
        <taxon>Pseudoalteromonadaceae</taxon>
        <taxon>Pseudoalteromonas</taxon>
    </lineage>
</organism>
<reference evidence="2" key="1">
    <citation type="journal article" date="2019" name="Genome Announc.">
        <title>Draft Genome Sequence of Pseudoalteromonas piscicida Strain 36Y ROTHPW, an Hypersaline Seawater Isolate from the South Coast of Sonora, Mexico.</title>
        <authorList>
            <person name="Sanchez-Diaz R."/>
            <person name="Molina-Garza Z.J."/>
            <person name="Cruz-Suarez L.E."/>
            <person name="Selvin J."/>
            <person name="Kiran G.S."/>
            <person name="Ibarra-Gamez J.C."/>
            <person name="Gomez-Gil B."/>
            <person name="Galaviz-Silva L."/>
        </authorList>
    </citation>
    <scope>NUCLEOTIDE SEQUENCE [LARGE SCALE GENOMIC DNA]</scope>
    <source>
        <strain evidence="2">36Y_RITHPW</strain>
    </source>
</reference>
<sequence>MAEYQPMTLEQRIAALQAENGKLIDSNNALTQTVTGKMGEINHALSDAQQDIREAITLVGSKTDQAILNFADSHSDLRINYYDRVDHSKNSLNIEAEPEAPHISKWVKVPIATQGYYNYPAPQALTKVHLTRSYSYAPGYSEEEQYSHDWSRSFPQFILANYEATSDQINDEIERLGLQPKITGGWNACATTQTIDTIKLHGLHPYSMLFVRFINVLPSTVSSDKTPQNIVEFGGNTTFAVDRVINYPRIEV</sequence>
<dbReference type="EMBL" id="NKHF01000015">
    <property type="protein sequence ID" value="PCK33124.1"/>
    <property type="molecule type" value="Genomic_DNA"/>
</dbReference>
<keyword evidence="2" id="KW-1185">Reference proteome</keyword>
<dbReference type="RefSeq" id="WP_099640745.1">
    <property type="nucleotide sequence ID" value="NZ_NKHF01000015.1"/>
</dbReference>
<comment type="caution">
    <text evidence="1">The sequence shown here is derived from an EMBL/GenBank/DDBJ whole genome shotgun (WGS) entry which is preliminary data.</text>
</comment>
<gene>
    <name evidence="1" type="ORF">CEX98_03515</name>
</gene>
<dbReference type="Proteomes" id="UP000228621">
    <property type="component" value="Unassembled WGS sequence"/>
</dbReference>
<proteinExistence type="predicted"/>
<protein>
    <submittedName>
        <fullName evidence="1">Uncharacterized protein</fullName>
    </submittedName>
</protein>
<dbReference type="OrthoDB" id="6314340at2"/>
<name>A0A2A5JUH7_PSEO7</name>
<evidence type="ECO:0000313" key="2">
    <source>
        <dbReference type="Proteomes" id="UP000228621"/>
    </source>
</evidence>
<dbReference type="AlphaFoldDB" id="A0A2A5JUH7"/>
<accession>A0A2A5JUH7</accession>